<name>X0RUJ7_9ZZZZ</name>
<accession>X0RUJ7</accession>
<comment type="caution">
    <text evidence="2">The sequence shown here is derived from an EMBL/GenBank/DDBJ whole genome shotgun (WGS) entry which is preliminary data.</text>
</comment>
<dbReference type="AlphaFoldDB" id="X0RUJ7"/>
<proteinExistence type="predicted"/>
<feature type="compositionally biased region" description="Low complexity" evidence="1">
    <location>
        <begin position="31"/>
        <end position="42"/>
    </location>
</feature>
<reference evidence="2" key="1">
    <citation type="journal article" date="2014" name="Front. Microbiol.">
        <title>High frequency of phylogenetically diverse reductive dehalogenase-homologous genes in deep subseafloor sedimentary metagenomes.</title>
        <authorList>
            <person name="Kawai M."/>
            <person name="Futagami T."/>
            <person name="Toyoda A."/>
            <person name="Takaki Y."/>
            <person name="Nishi S."/>
            <person name="Hori S."/>
            <person name="Arai W."/>
            <person name="Tsubouchi T."/>
            <person name="Morono Y."/>
            <person name="Uchiyama I."/>
            <person name="Ito T."/>
            <person name="Fujiyama A."/>
            <person name="Inagaki F."/>
            <person name="Takami H."/>
        </authorList>
    </citation>
    <scope>NUCLEOTIDE SEQUENCE</scope>
    <source>
        <strain evidence="2">Expedition CK06-06</strain>
    </source>
</reference>
<evidence type="ECO:0000313" key="2">
    <source>
        <dbReference type="EMBL" id="GAF72448.1"/>
    </source>
</evidence>
<evidence type="ECO:0000256" key="1">
    <source>
        <dbReference type="SAM" id="MobiDB-lite"/>
    </source>
</evidence>
<sequence>WVFHYRGDLNFPVYFGGRNSTRDNATIFSSAQGAQGSSAPPSDSYPGAFENNPQQNTPSETAESEISANALSPRPQGSVVGRLGEIIMAGRAELVNLIPEIRERLYKLTQAVVGGLDPLAQRAFMETVANRAAVLGRSIDSIVSSGAFYAPINTTGGGSVDNLPSVSNSTAAEYNNILGCVAGGSNITNGATHNASGAVARNWQTLYNGQPGTRVVVGGETFYSTTSEQAKLTELGL</sequence>
<dbReference type="EMBL" id="BARS01002765">
    <property type="protein sequence ID" value="GAF72448.1"/>
    <property type="molecule type" value="Genomic_DNA"/>
</dbReference>
<organism evidence="2">
    <name type="scientific">marine sediment metagenome</name>
    <dbReference type="NCBI Taxonomy" id="412755"/>
    <lineage>
        <taxon>unclassified sequences</taxon>
        <taxon>metagenomes</taxon>
        <taxon>ecological metagenomes</taxon>
    </lineage>
</organism>
<protein>
    <submittedName>
        <fullName evidence="2">Uncharacterized protein</fullName>
    </submittedName>
</protein>
<feature type="region of interest" description="Disordered" evidence="1">
    <location>
        <begin position="31"/>
        <end position="74"/>
    </location>
</feature>
<gene>
    <name evidence="2" type="ORF">S01H1_05301</name>
</gene>
<feature type="compositionally biased region" description="Polar residues" evidence="1">
    <location>
        <begin position="51"/>
        <end position="70"/>
    </location>
</feature>
<feature type="non-terminal residue" evidence="2">
    <location>
        <position position="1"/>
    </location>
</feature>